<feature type="compositionally biased region" description="Low complexity" evidence="1">
    <location>
        <begin position="298"/>
        <end position="313"/>
    </location>
</feature>
<feature type="compositionally biased region" description="Low complexity" evidence="1">
    <location>
        <begin position="1"/>
        <end position="24"/>
    </location>
</feature>
<feature type="compositionally biased region" description="Low complexity" evidence="1">
    <location>
        <begin position="122"/>
        <end position="136"/>
    </location>
</feature>
<comment type="caution">
    <text evidence="2">The sequence shown here is derived from an EMBL/GenBank/DDBJ whole genome shotgun (WGS) entry which is preliminary data.</text>
</comment>
<feature type="region of interest" description="Disordered" evidence="1">
    <location>
        <begin position="1"/>
        <end position="41"/>
    </location>
</feature>
<dbReference type="Proteomes" id="UP000193411">
    <property type="component" value="Unassembled WGS sequence"/>
</dbReference>
<evidence type="ECO:0000313" key="2">
    <source>
        <dbReference type="EMBL" id="ORZ34849.1"/>
    </source>
</evidence>
<accession>A0A1Y2HJX4</accession>
<reference evidence="2 3" key="1">
    <citation type="submission" date="2016-07" db="EMBL/GenBank/DDBJ databases">
        <title>Pervasive Adenine N6-methylation of Active Genes in Fungi.</title>
        <authorList>
            <consortium name="DOE Joint Genome Institute"/>
            <person name="Mondo S.J."/>
            <person name="Dannebaum R.O."/>
            <person name="Kuo R.C."/>
            <person name="Labutti K."/>
            <person name="Haridas S."/>
            <person name="Kuo A."/>
            <person name="Salamov A."/>
            <person name="Ahrendt S.R."/>
            <person name="Lipzen A."/>
            <person name="Sullivan W."/>
            <person name="Andreopoulos W.B."/>
            <person name="Clum A."/>
            <person name="Lindquist E."/>
            <person name="Daum C."/>
            <person name="Ramamoorthy G.K."/>
            <person name="Gryganskyi A."/>
            <person name="Culley D."/>
            <person name="Magnuson J.K."/>
            <person name="James T.Y."/>
            <person name="O'Malley M.A."/>
            <person name="Stajich J.E."/>
            <person name="Spatafora J.W."/>
            <person name="Visel A."/>
            <person name="Grigoriev I.V."/>
        </authorList>
    </citation>
    <scope>NUCLEOTIDE SEQUENCE [LARGE SCALE GENOMIC DNA]</scope>
    <source>
        <strain evidence="2 3">PL171</strain>
    </source>
</reference>
<dbReference type="AlphaFoldDB" id="A0A1Y2HJX4"/>
<protein>
    <submittedName>
        <fullName evidence="2">Uncharacterized protein</fullName>
    </submittedName>
</protein>
<feature type="region of interest" description="Disordered" evidence="1">
    <location>
        <begin position="295"/>
        <end position="323"/>
    </location>
</feature>
<feature type="region of interest" description="Disordered" evidence="1">
    <location>
        <begin position="264"/>
        <end position="283"/>
    </location>
</feature>
<proteinExistence type="predicted"/>
<feature type="region of interest" description="Disordered" evidence="1">
    <location>
        <begin position="440"/>
        <end position="492"/>
    </location>
</feature>
<sequence length="492" mass="51298">MISATMQSQQSSSLSSSMITSHQQQNQQALSSTGAESQQHDPDTLRIVENAIRIATGLPATGGAQLTTPPPHIAQYIDSMTARHQCQEHFQEECAKHQQQVQKEGNEVQAQGSTGGFSFSFKASTSSSSSNSAGTAVETRDRGLFGAESSGASIETTEEQTKDRGLFGFRKWVGKKVHGGTTTTAISSDAAQFEHEAGTTIEPTDSMLSTTSTTTSMMTVTDTNVGSANATAACGQATDQVQVTCQQPPECLGPMSSGEVITMSRRSSISSSSSDDSDQGLGRRHRIKTKIGGMLGLSSSATSSSVQYQQQQEGSEHHEQTCVTSSADLYSQQCHDQLHDSSAEWSSTVHYAVTPSGQVVLDASGPSATMHQGSFAYPTGPSSTTMVGAAAVGGMVGAGIGAAAASGATAGASSQESQWTVVNHAATSSGLSATHVQQATARHSKPSNLRKLTTNSINISNSNSNSSNSNKPAWRSLQMRPCRPLGLPAPPK</sequence>
<evidence type="ECO:0000313" key="3">
    <source>
        <dbReference type="Proteomes" id="UP000193411"/>
    </source>
</evidence>
<evidence type="ECO:0000256" key="1">
    <source>
        <dbReference type="SAM" id="MobiDB-lite"/>
    </source>
</evidence>
<name>A0A1Y2HJX4_9FUNG</name>
<keyword evidence="3" id="KW-1185">Reference proteome</keyword>
<feature type="compositionally biased region" description="Polar residues" evidence="1">
    <location>
        <begin position="25"/>
        <end position="37"/>
    </location>
</feature>
<feature type="compositionally biased region" description="Low complexity" evidence="1">
    <location>
        <begin position="455"/>
        <end position="470"/>
    </location>
</feature>
<gene>
    <name evidence="2" type="ORF">BCR44DRAFT_1136237</name>
</gene>
<feature type="region of interest" description="Disordered" evidence="1">
    <location>
        <begin position="122"/>
        <end position="162"/>
    </location>
</feature>
<feature type="compositionally biased region" description="Low complexity" evidence="1">
    <location>
        <begin position="264"/>
        <end position="274"/>
    </location>
</feature>
<feature type="compositionally biased region" description="Polar residues" evidence="1">
    <location>
        <begin position="440"/>
        <end position="454"/>
    </location>
</feature>
<dbReference type="EMBL" id="MCFL01000025">
    <property type="protein sequence ID" value="ORZ34849.1"/>
    <property type="molecule type" value="Genomic_DNA"/>
</dbReference>
<organism evidence="2 3">
    <name type="scientific">Catenaria anguillulae PL171</name>
    <dbReference type="NCBI Taxonomy" id="765915"/>
    <lineage>
        <taxon>Eukaryota</taxon>
        <taxon>Fungi</taxon>
        <taxon>Fungi incertae sedis</taxon>
        <taxon>Blastocladiomycota</taxon>
        <taxon>Blastocladiomycetes</taxon>
        <taxon>Blastocladiales</taxon>
        <taxon>Catenariaceae</taxon>
        <taxon>Catenaria</taxon>
    </lineage>
</organism>